<dbReference type="Proteomes" id="UP000018721">
    <property type="component" value="Unassembled WGS sequence"/>
</dbReference>
<evidence type="ECO:0000313" key="1">
    <source>
        <dbReference type="EMBL" id="ETI57077.1"/>
    </source>
</evidence>
<accession>V9G2M7</accession>
<dbReference type="AlphaFoldDB" id="V9G2M7"/>
<evidence type="ECO:0000313" key="2">
    <source>
        <dbReference type="Proteomes" id="UP000018721"/>
    </source>
</evidence>
<organism evidence="1 2">
    <name type="scientific">Phytophthora nicotianae P1569</name>
    <dbReference type="NCBI Taxonomy" id="1317065"/>
    <lineage>
        <taxon>Eukaryota</taxon>
        <taxon>Sar</taxon>
        <taxon>Stramenopiles</taxon>
        <taxon>Oomycota</taxon>
        <taxon>Peronosporomycetes</taxon>
        <taxon>Peronosporales</taxon>
        <taxon>Peronosporaceae</taxon>
        <taxon>Phytophthora</taxon>
    </lineage>
</organism>
<dbReference type="HOGENOM" id="CLU_3378188_0_0_1"/>
<proteinExistence type="predicted"/>
<keyword evidence="2" id="KW-1185">Reference proteome</keyword>
<reference evidence="1 2" key="1">
    <citation type="submission" date="2013-11" db="EMBL/GenBank/DDBJ databases">
        <title>The Genome Sequence of Phytophthora parasitica P1569.</title>
        <authorList>
            <consortium name="The Broad Institute Genomics Platform"/>
            <person name="Russ C."/>
            <person name="Tyler B."/>
            <person name="Panabieres F."/>
            <person name="Shan W."/>
            <person name="Tripathy S."/>
            <person name="Grunwald N."/>
            <person name="Machado M."/>
            <person name="Johnson C.S."/>
            <person name="Arredondo F."/>
            <person name="Hong C."/>
            <person name="Coffey M."/>
            <person name="Young S.K."/>
            <person name="Zeng Q."/>
            <person name="Gargeya S."/>
            <person name="Fitzgerald M."/>
            <person name="Abouelleil A."/>
            <person name="Alvarado L."/>
            <person name="Chapman S.B."/>
            <person name="Gainer-Dewar J."/>
            <person name="Goldberg J."/>
            <person name="Griggs A."/>
            <person name="Gujja S."/>
            <person name="Hansen M."/>
            <person name="Howarth C."/>
            <person name="Imamovic A."/>
            <person name="Ireland A."/>
            <person name="Larimer J."/>
            <person name="McCowan C."/>
            <person name="Murphy C."/>
            <person name="Pearson M."/>
            <person name="Poon T.W."/>
            <person name="Priest M."/>
            <person name="Roberts A."/>
            <person name="Saif S."/>
            <person name="Shea T."/>
            <person name="Sykes S."/>
            <person name="Wortman J."/>
            <person name="Nusbaum C."/>
            <person name="Birren B."/>
        </authorList>
    </citation>
    <scope>NUCLEOTIDE SEQUENCE [LARGE SCALE GENOMIC DNA]</scope>
    <source>
        <strain evidence="1 2">P1569</strain>
    </source>
</reference>
<protein>
    <submittedName>
        <fullName evidence="1">Uncharacterized protein</fullName>
    </submittedName>
</protein>
<dbReference type="EMBL" id="ANIZ01000096">
    <property type="protein sequence ID" value="ETI57077.1"/>
    <property type="molecule type" value="Genomic_DNA"/>
</dbReference>
<gene>
    <name evidence="1" type="ORF">F443_00569</name>
</gene>
<comment type="caution">
    <text evidence="1">The sequence shown here is derived from an EMBL/GenBank/DDBJ whole genome shotgun (WGS) entry which is preliminary data.</text>
</comment>
<name>V9G2M7_PHYNI</name>
<sequence length="34" mass="3915">MAGTGRTCKVEGKCKCKIWGCTATKRWHIYYNGY</sequence>